<dbReference type="Gene3D" id="3.50.30.10">
    <property type="entry name" value="Phosphohistidine domain"/>
    <property type="match status" value="1"/>
</dbReference>
<comment type="cofactor">
    <cofactor evidence="1">
        <name>Mg(2+)</name>
        <dbReference type="ChEBI" id="CHEBI:18420"/>
    </cofactor>
</comment>
<evidence type="ECO:0000256" key="7">
    <source>
        <dbReference type="ARBA" id="ARBA00022679"/>
    </source>
</evidence>
<evidence type="ECO:0000259" key="16">
    <source>
        <dbReference type="Pfam" id="PF00391"/>
    </source>
</evidence>
<dbReference type="Gene3D" id="3.30.1490.20">
    <property type="entry name" value="ATP-grasp fold, A domain"/>
    <property type="match status" value="1"/>
</dbReference>
<reference evidence="18 19" key="1">
    <citation type="submission" date="2016-10" db="EMBL/GenBank/DDBJ databases">
        <authorList>
            <person name="de Groot N.N."/>
        </authorList>
    </citation>
    <scope>NUCLEOTIDE SEQUENCE [LARGE SCALE GENOMIC DNA]</scope>
    <source>
        <strain evidence="18 19">DSM 21800</strain>
    </source>
</reference>
<dbReference type="SUPFAM" id="SSF56059">
    <property type="entry name" value="Glutathione synthetase ATP-binding domain-like"/>
    <property type="match status" value="1"/>
</dbReference>
<keyword evidence="10" id="KW-0418">Kinase</keyword>
<evidence type="ECO:0000256" key="6">
    <source>
        <dbReference type="ARBA" id="ARBA00021623"/>
    </source>
</evidence>
<feature type="domain" description="Pyruvate phosphate dikinase AMP/ATP-binding" evidence="17">
    <location>
        <begin position="16"/>
        <end position="317"/>
    </location>
</feature>
<dbReference type="PANTHER" id="PTHR43030:SF1">
    <property type="entry name" value="PHOSPHOENOLPYRUVATE SYNTHASE"/>
    <property type="match status" value="1"/>
</dbReference>
<comment type="similarity">
    <text evidence="4">Belongs to the PEP-utilizing enzyme family.</text>
</comment>
<evidence type="ECO:0000256" key="9">
    <source>
        <dbReference type="ARBA" id="ARBA00022741"/>
    </source>
</evidence>
<organism evidence="18 19">
    <name type="scientific">Microlunatus soli</name>
    <dbReference type="NCBI Taxonomy" id="630515"/>
    <lineage>
        <taxon>Bacteria</taxon>
        <taxon>Bacillati</taxon>
        <taxon>Actinomycetota</taxon>
        <taxon>Actinomycetes</taxon>
        <taxon>Propionibacteriales</taxon>
        <taxon>Propionibacteriaceae</taxon>
        <taxon>Microlunatus</taxon>
    </lineage>
</organism>
<keyword evidence="19" id="KW-1185">Reference proteome</keyword>
<evidence type="ECO:0000256" key="2">
    <source>
        <dbReference type="ARBA" id="ARBA00002988"/>
    </source>
</evidence>
<evidence type="ECO:0000256" key="11">
    <source>
        <dbReference type="ARBA" id="ARBA00022840"/>
    </source>
</evidence>
<evidence type="ECO:0000256" key="13">
    <source>
        <dbReference type="ARBA" id="ARBA00033470"/>
    </source>
</evidence>
<evidence type="ECO:0000256" key="4">
    <source>
        <dbReference type="ARBA" id="ARBA00007837"/>
    </source>
</evidence>
<dbReference type="GO" id="GO:0005524">
    <property type="term" value="F:ATP binding"/>
    <property type="evidence" value="ECO:0007669"/>
    <property type="project" value="UniProtKB-KW"/>
</dbReference>
<comment type="catalytic activity">
    <reaction evidence="14">
        <text>pyruvate + ATP + H2O = phosphoenolpyruvate + AMP + phosphate + 2 H(+)</text>
        <dbReference type="Rhea" id="RHEA:11364"/>
        <dbReference type="ChEBI" id="CHEBI:15361"/>
        <dbReference type="ChEBI" id="CHEBI:15377"/>
        <dbReference type="ChEBI" id="CHEBI:15378"/>
        <dbReference type="ChEBI" id="CHEBI:30616"/>
        <dbReference type="ChEBI" id="CHEBI:43474"/>
        <dbReference type="ChEBI" id="CHEBI:58702"/>
        <dbReference type="ChEBI" id="CHEBI:456215"/>
        <dbReference type="EC" id="2.7.9.2"/>
    </reaction>
</comment>
<dbReference type="InterPro" id="IPR008279">
    <property type="entry name" value="PEP-util_enz_mobile_dom"/>
</dbReference>
<dbReference type="InterPro" id="IPR006319">
    <property type="entry name" value="PEP_synth"/>
</dbReference>
<dbReference type="AlphaFoldDB" id="A0A1H1ZX93"/>
<dbReference type="Pfam" id="PF01326">
    <property type="entry name" value="PPDK_N"/>
    <property type="match status" value="1"/>
</dbReference>
<dbReference type="SUPFAM" id="SSF52009">
    <property type="entry name" value="Phosphohistidine domain"/>
    <property type="match status" value="1"/>
</dbReference>
<evidence type="ECO:0000313" key="18">
    <source>
        <dbReference type="EMBL" id="SDT37866.1"/>
    </source>
</evidence>
<evidence type="ECO:0000259" key="17">
    <source>
        <dbReference type="Pfam" id="PF01326"/>
    </source>
</evidence>
<keyword evidence="9" id="KW-0547">Nucleotide-binding</keyword>
<dbReference type="InterPro" id="IPR002192">
    <property type="entry name" value="PPDK_AMP/ATP-bd"/>
</dbReference>
<keyword evidence="12" id="KW-0460">Magnesium</keyword>
<keyword evidence="7" id="KW-0808">Transferase</keyword>
<feature type="domain" description="PEP-utilising enzyme mobile" evidence="16">
    <location>
        <begin position="796"/>
        <end position="866"/>
    </location>
</feature>
<dbReference type="GO" id="GO:0008986">
    <property type="term" value="F:pyruvate, water dikinase activity"/>
    <property type="evidence" value="ECO:0007669"/>
    <property type="project" value="UniProtKB-EC"/>
</dbReference>
<evidence type="ECO:0000313" key="19">
    <source>
        <dbReference type="Proteomes" id="UP000199103"/>
    </source>
</evidence>
<dbReference type="GO" id="GO:0046872">
    <property type="term" value="F:metal ion binding"/>
    <property type="evidence" value="ECO:0007669"/>
    <property type="project" value="UniProtKB-KW"/>
</dbReference>
<evidence type="ECO:0000256" key="8">
    <source>
        <dbReference type="ARBA" id="ARBA00022723"/>
    </source>
</evidence>
<sequence length="892" mass="95712">MRVIRPFDSIAATDVETAGGKGANLGELTAAGLPVPPGFVIATAGYDAFVEHTGIGDKIAAAADEVGEDDHQAADRAAAQIAGFFAGATIPAHIAEQIIDGYRAMGDRVAVAVRSSATAEDLADASFAGQQDTYLNIRGDDHLLAAVRDCWASLWTPRAIAYRRRRGIDPRTVSLAVVVQQLVEADAAGVLFTANPTNGRRDETVISAAWGLGESVVGGTVTTDNLTVRRSQGRWVITDRDVADKQLQTVRTEAGTEEIAVPDGLRRRPVLTDTDAIGLAELGDRVAEHYGRPMDLEWARAGGDLWLVQARAITALPDPVGDAPTDWPVPDPKRVYFRASIVEMMPEPLTPLFGDLIEPAVVGSLGELLGSLLGPLTPHELVTFPTVNGYAYYAYRWADLLKMTALSPAAMIRIFSGGTGGAEKQWRTVYRPQYQQTVRSWTEKDAATLSAAELLTGATELLAAGCRYYTGVQQVIPVAAMTETSFARLYRPFRRAGDPEPTTFVLGLESAPMRAERELYGLGRWCREQPGLLDALSAVDSDGLVGGPAPQGVATEVWQQWQQRIGDYLKEFGHTISDLDFSNPVAADDPSAVLETVRFHARDDRPREEADPAVRQRRLADERQRATSALLARTGPARRVIGPVLAKAQRYGGVREDALADVGLGWPRIRQLLAELGRRLVDHGLLAEADDVYWLRADEIGSLVAVLDDAGEPSVGPDELAASIADRRMSWRGRRTVTPPQMLPVESRMNRMMNRWMPAVESSGDGPELHGLGASGGKITGRACLINDHSDFAAMRPGMIIVAKITTPAYTPLFAMAGGVVTDIGGPLSHSSIVAREYGIPAVLGTGDATRRIKHGDEITVDGTAGLVTLPDDDSAPEDVSAVASGQRVEAG</sequence>
<evidence type="ECO:0000256" key="5">
    <source>
        <dbReference type="ARBA" id="ARBA00011996"/>
    </source>
</evidence>
<dbReference type="InterPro" id="IPR036637">
    <property type="entry name" value="Phosphohistidine_dom_sf"/>
</dbReference>
<comment type="function">
    <text evidence="2">Catalyzes the phosphorylation of pyruvate to phosphoenolpyruvate.</text>
</comment>
<name>A0A1H1ZX93_9ACTN</name>
<evidence type="ECO:0000256" key="1">
    <source>
        <dbReference type="ARBA" id="ARBA00001946"/>
    </source>
</evidence>
<proteinExistence type="inferred from homology"/>
<keyword evidence="8" id="KW-0479">Metal-binding</keyword>
<dbReference type="OrthoDB" id="9765468at2"/>
<dbReference type="Pfam" id="PF00391">
    <property type="entry name" value="PEP-utilizers"/>
    <property type="match status" value="1"/>
</dbReference>
<gene>
    <name evidence="18" type="ORF">SAMN04489812_5493</name>
</gene>
<dbReference type="InterPro" id="IPR013815">
    <property type="entry name" value="ATP_grasp_subdomain_1"/>
</dbReference>
<comment type="pathway">
    <text evidence="3">Carbohydrate biosynthesis; gluconeogenesis.</text>
</comment>
<dbReference type="FunFam" id="3.30.1490.20:FF:000010">
    <property type="entry name" value="Phosphoenolpyruvate synthase"/>
    <property type="match status" value="1"/>
</dbReference>
<dbReference type="STRING" id="630515.SAMN04489812_5493"/>
<protein>
    <recommendedName>
        <fullName evidence="6">Phosphoenolpyruvate synthase</fullName>
        <ecNumber evidence="5">2.7.9.2</ecNumber>
    </recommendedName>
    <alternativeName>
        <fullName evidence="13">Pyruvate, water dikinase</fullName>
    </alternativeName>
</protein>
<dbReference type="RefSeq" id="WP_091529647.1">
    <property type="nucleotide sequence ID" value="NZ_LT629772.1"/>
</dbReference>
<dbReference type="Proteomes" id="UP000199103">
    <property type="component" value="Chromosome I"/>
</dbReference>
<keyword evidence="18" id="KW-0670">Pyruvate</keyword>
<accession>A0A1H1ZX93</accession>
<dbReference type="EC" id="2.7.9.2" evidence="5"/>
<feature type="region of interest" description="Disordered" evidence="15">
    <location>
        <begin position="868"/>
        <end position="892"/>
    </location>
</feature>
<evidence type="ECO:0000256" key="12">
    <source>
        <dbReference type="ARBA" id="ARBA00022842"/>
    </source>
</evidence>
<keyword evidence="11" id="KW-0067">ATP-binding</keyword>
<dbReference type="PANTHER" id="PTHR43030">
    <property type="entry name" value="PHOSPHOENOLPYRUVATE SYNTHASE"/>
    <property type="match status" value="1"/>
</dbReference>
<evidence type="ECO:0000256" key="15">
    <source>
        <dbReference type="SAM" id="MobiDB-lite"/>
    </source>
</evidence>
<dbReference type="Gene3D" id="3.30.470.20">
    <property type="entry name" value="ATP-grasp fold, B domain"/>
    <property type="match status" value="1"/>
</dbReference>
<dbReference type="EMBL" id="LT629772">
    <property type="protein sequence ID" value="SDT37866.1"/>
    <property type="molecule type" value="Genomic_DNA"/>
</dbReference>
<evidence type="ECO:0000256" key="14">
    <source>
        <dbReference type="ARBA" id="ARBA00047700"/>
    </source>
</evidence>
<evidence type="ECO:0000256" key="3">
    <source>
        <dbReference type="ARBA" id="ARBA00004742"/>
    </source>
</evidence>
<evidence type="ECO:0000256" key="10">
    <source>
        <dbReference type="ARBA" id="ARBA00022777"/>
    </source>
</evidence>